<keyword evidence="5" id="KW-0808">Transferase</keyword>
<evidence type="ECO:0000256" key="2">
    <source>
        <dbReference type="ARBA" id="ARBA00010769"/>
    </source>
</evidence>
<keyword evidence="4" id="KW-0723">Serine/threonine-protein kinase</keyword>
<keyword evidence="11" id="KW-0539">Nucleus</keyword>
<dbReference type="EC" id="2.7.11.1" evidence="3"/>
<comment type="similarity">
    <text evidence="2">Belongs to the PI3/PI4-kinase family. ATM subfamily.</text>
</comment>
<evidence type="ECO:0000313" key="18">
    <source>
        <dbReference type="WBParaSite" id="Pan_g5787.t1"/>
    </source>
</evidence>
<keyword evidence="6" id="KW-0547">Nucleotide-binding</keyword>
<dbReference type="Pfam" id="PF23593">
    <property type="entry name" value="HEAT_ATR"/>
    <property type="match status" value="1"/>
</dbReference>
<dbReference type="GO" id="GO:0004674">
    <property type="term" value="F:protein serine/threonine kinase activity"/>
    <property type="evidence" value="ECO:0007669"/>
    <property type="project" value="UniProtKB-KW"/>
</dbReference>
<dbReference type="WBParaSite" id="Pan_g5787.t1">
    <property type="protein sequence ID" value="Pan_g5787.t1"/>
    <property type="gene ID" value="Pan_g5787"/>
</dbReference>
<evidence type="ECO:0000256" key="10">
    <source>
        <dbReference type="ARBA" id="ARBA00023204"/>
    </source>
</evidence>
<dbReference type="InterPro" id="IPR003151">
    <property type="entry name" value="PIK-rel_kinase_FAT"/>
</dbReference>
<dbReference type="SMART" id="SM00146">
    <property type="entry name" value="PI3Kc"/>
    <property type="match status" value="1"/>
</dbReference>
<sequence>MDSPSSSEHSSLILDDVDMFDIEATYDQAKQASSTAREMGSPNKENRNDEGNVRARGAKRKYPSESNVPSPSDQPPIDLSFLYAVSAYDLSELSRIMKDDEERQLLYKSLDYVIARADALSRALQDEAVITNHITPQDCIECCRAIKMMFIDSRNYKPFATPDTRQCFAQNLDMVLKFIYLLREFNRFPEECLLWLACALIDLRGRLPIEDVLGGVIVDHAYNLCRNLSGSTHECFLALAVQEIWSLYRGEKDHLCLNAGFPLTVTDFKTGDHFVVDAFAISIDETQPYESKTAIVQTVFFLLADKAFNYTSLSEPMAAMACEVFLKTVNDCRLAYHSISFLHRFLNLKLMQDIHFVCFLDCMIAYLQLIYDSYDQEPVADQDSILQSIFAALIQVNKVTEIGSDEKLFETLTFNTYLPFVRRLLPLVQYADAHNLTPTILVCRCLDYFREDVHWYAVDLVEPTTALMHNLVLRKKREEREEGIPMLITSLFNFLAKLCGDSHAVGIVDSIVKEVDQMKYDSLYVRQVFIKGLTLIPAAAEFLGSIVPNEEHMLSIMEELKTSTDEYSERLTLAMSITSALCQHYKGSPDTLISFLSLPWICDIDWSTWEHFQKSFPLLVPIKLREDELRTMLSATDLQQCSIQAIARIPYKNEWRTHLFKHVFALPASPVVVAALKALHLFCASMPSFSFFDEIEPLMAEYSKKCLETKDAEVLDVGCALFNAVTNCLCIQSKDVEFKELDVKCAVCDGDKGKRQSVAINIPASFFDLCRTAVAVNSTEFDIKFGFNGALCAIFRHVKDAMDAKEELINISVDFLNYGEPVSTDYKRPVIEFVRSGMSTRIGGQLRDQILQLPDEESQVDYFCCIAEHSPDSLGKQCLADVIAMACIRTERNVRILNKARNVIIAISVRDGIRPKTLFIRDAYLICRSIAQVLMAAVHNVSEAPEIDHDTVIPFIVEGCLCSLSSVFSLNLTNNPGDVLRAWLEIGINHIVPHFFLSSGELAGSAEFILKHFVAILDITQKDLVKQSLPNIFFIIVGVRKRSWNNVLVKRIEQFSEVSFATLVRYEAFKVTATLVLCLGLSENTVMSHLIEVFKHTNEEAEFTMTDCVKPYYLGILLSIRRAFADDMYFNYREMICRSVARLITLLDNAFLTQSPSKMFAVLRAATPKCESIVDAWIRLLEKIDTEVLKDILHQVLFAVAPLSTFQGASRVFKILQEIRKEADPNSDSCLRFDRAVEVLDCPESPMLYLLPPCSIRSRENPLRSCAKMLIEETSDTYILVLPRMLTLIDEHVKYGLMREVMESLLSALKCNSCPDTMKLIALCLGRCGAVDPGRLGMSAYGDPLNTTSTHLYFIDDRQQFFKDVLKICVRCLLEYADADNVDFISFAIQEVLKELGTHDQLESIVLNSLDPWIRFEVLPFRGTSFKPSLHEKLFEDIKPLVSRSQTYDEWLSRWYYTASDRIRANNGRVFRTLQYIFFTGSARLAQDLISKVILQALVEGNADVLNDAVLEIQTVFALAVTDEYDWIRMATHTCFKLIEYIEKYHYFRMAQDIDTSHRKIGARIEEFLATVLSTVKQGGITLLAVDVSNKYNSPCRALRWQEQYGLVHCNRGFPQFNRDAFYVLEKLYREVRDTDSVMGAYSCINKHTSLRLSEQTVAFEAIGNYTAALPLYEQEPLQAVPLVRCFLELNQPISAFSMVPLFLYNTTDDNERRELLDCQYEAAFRQGNWDFLAEQLKRRDDSYVSWGSQIAAVLSSIHSRCEDDYDTRIERARFEAVTALQALTLEDIDTYTQCYNFVQRLHVLSEIDDAVNSLDLLDDVDVPIDELEKLVERWDIRSENAVQSPSVLEPIYTTRTAILKMTTPPESSKYVCQYLLESSKLSRAAGHLSTAWTRIVEARGLEIEDDICIDIEESRYLSLNNQVGEAITLLQKSLAKNFPDLIQQMEAVNKKCRDSQTQIKFLEHLKTMQKEQLTSPVPRQDAFVNAQLQLTEFMEKAKANSHDIYQRYYFLDRFSKNNEHQLYKFALFFDNTFYLNNEANFDVNMFLICLYRRVLAAGKRYLLHVMPRMLTVWLDFANINENLDEEKQYLAKKRRNEPNQKVARIIELTNCIINAFQSLDHFYFFTAYPQLISRLCISSDTVWVTLETMIVELIMEYPHECMWQTVSSLRADLKTQMVRQKKIKRLCQTIVIKSRKEKKTMDFEKLIQDYSNVAKELVDVCFAKDKDCLPGVHHNFNTQFRRLAKLFADPRTKVSVPFITMVEKRLPTFNASQISMPNSETDDTVYITGFENDFHVYSSLEMPKRITMIGSNGMRYPLIAKPKDELRKDASCEDLFRTINIFLLRDAEARRRQLHIRTYSVIPLQAMGGLIEFLPNLVSLRSPMGQKSDLEKNTEERWHAAPRGSRDRVRLCRNLLDKSGVKMAKWFRQTYPDPSKWYAARLAFTRTAATMSMVGFILGLGDRHCENILIDVTTGDCVHVDFNCIFNRTDFLPVPDYVPFRLTPNMRDAFGPNGVEGCFRIACETVLRILREEKSTMFSVLETFIHDPLLEFCKIDKRNHQLRNQKDDDKKEQAQMPGDIQNELALIRARLDGKVVGIKLNPLTKTSAALSVEGQVAQLIETATDIRSLEQMFIGWSPHY</sequence>
<dbReference type="PANTHER" id="PTHR11139">
    <property type="entry name" value="ATAXIA TELANGIECTASIA MUTATED ATM -RELATED"/>
    <property type="match status" value="1"/>
</dbReference>
<reference evidence="18" key="2">
    <citation type="submission" date="2020-10" db="UniProtKB">
        <authorList>
            <consortium name="WormBaseParasite"/>
        </authorList>
    </citation>
    <scope>IDENTIFICATION</scope>
</reference>
<feature type="region of interest" description="Disordered" evidence="13">
    <location>
        <begin position="25"/>
        <end position="74"/>
    </location>
</feature>
<dbReference type="PROSITE" id="PS51189">
    <property type="entry name" value="FAT"/>
    <property type="match status" value="1"/>
</dbReference>
<dbReference type="InterPro" id="IPR014009">
    <property type="entry name" value="PIK_FAT"/>
</dbReference>
<accession>A0A7E4W381</accession>
<feature type="domain" description="PI3K/PI4K catalytic" evidence="14">
    <location>
        <begin position="2291"/>
        <end position="2600"/>
    </location>
</feature>
<dbReference type="GO" id="GO:0005524">
    <property type="term" value="F:ATP binding"/>
    <property type="evidence" value="ECO:0007669"/>
    <property type="project" value="UniProtKB-KW"/>
</dbReference>
<dbReference type="PANTHER" id="PTHR11139:SF69">
    <property type="entry name" value="SERINE_THREONINE-PROTEIN KINASE ATR"/>
    <property type="match status" value="1"/>
</dbReference>
<evidence type="ECO:0000256" key="7">
    <source>
        <dbReference type="ARBA" id="ARBA00022763"/>
    </source>
</evidence>
<keyword evidence="17" id="KW-1185">Reference proteome</keyword>
<dbReference type="Gene3D" id="3.30.1010.10">
    <property type="entry name" value="Phosphatidylinositol 3-kinase Catalytic Subunit, Chain A, domain 4"/>
    <property type="match status" value="1"/>
</dbReference>
<dbReference type="GO" id="GO:0006281">
    <property type="term" value="P:DNA repair"/>
    <property type="evidence" value="ECO:0007669"/>
    <property type="project" value="UniProtKB-KW"/>
</dbReference>
<dbReference type="SMART" id="SM01343">
    <property type="entry name" value="FATC"/>
    <property type="match status" value="1"/>
</dbReference>
<dbReference type="Pfam" id="PF02259">
    <property type="entry name" value="FAT"/>
    <property type="match status" value="1"/>
</dbReference>
<dbReference type="InterPro" id="IPR057564">
    <property type="entry name" value="HEAT_ATR"/>
</dbReference>
<organism evidence="17 18">
    <name type="scientific">Panagrellus redivivus</name>
    <name type="common">Microworm</name>
    <dbReference type="NCBI Taxonomy" id="6233"/>
    <lineage>
        <taxon>Eukaryota</taxon>
        <taxon>Metazoa</taxon>
        <taxon>Ecdysozoa</taxon>
        <taxon>Nematoda</taxon>
        <taxon>Chromadorea</taxon>
        <taxon>Rhabditida</taxon>
        <taxon>Tylenchina</taxon>
        <taxon>Panagrolaimomorpha</taxon>
        <taxon>Panagrolaimoidea</taxon>
        <taxon>Panagrolaimidae</taxon>
        <taxon>Panagrellus</taxon>
    </lineage>
</organism>
<reference evidence="17" key="1">
    <citation type="journal article" date="2013" name="Genetics">
        <title>The draft genome and transcriptome of Panagrellus redivivus are shaped by the harsh demands of a free-living lifestyle.</title>
        <authorList>
            <person name="Srinivasan J."/>
            <person name="Dillman A.R."/>
            <person name="Macchietto M.G."/>
            <person name="Heikkinen L."/>
            <person name="Lakso M."/>
            <person name="Fracchia K.M."/>
            <person name="Antoshechkin I."/>
            <person name="Mortazavi A."/>
            <person name="Wong G."/>
            <person name="Sternberg P.W."/>
        </authorList>
    </citation>
    <scope>NUCLEOTIDE SEQUENCE [LARGE SCALE GENOMIC DNA]</scope>
    <source>
        <strain evidence="17">MT8872</strain>
    </source>
</reference>
<evidence type="ECO:0000313" key="17">
    <source>
        <dbReference type="Proteomes" id="UP000492821"/>
    </source>
</evidence>
<dbReference type="Proteomes" id="UP000492821">
    <property type="component" value="Unassembled WGS sequence"/>
</dbReference>
<feature type="compositionally biased region" description="Basic and acidic residues" evidence="13">
    <location>
        <begin position="44"/>
        <end position="53"/>
    </location>
</feature>
<dbReference type="Gene3D" id="1.10.1070.11">
    <property type="entry name" value="Phosphatidylinositol 3-/4-kinase, catalytic domain"/>
    <property type="match status" value="1"/>
</dbReference>
<evidence type="ECO:0000256" key="11">
    <source>
        <dbReference type="ARBA" id="ARBA00023242"/>
    </source>
</evidence>
<evidence type="ECO:0000259" key="16">
    <source>
        <dbReference type="PROSITE" id="PS51190"/>
    </source>
</evidence>
<proteinExistence type="inferred from homology"/>
<evidence type="ECO:0000259" key="14">
    <source>
        <dbReference type="PROSITE" id="PS50290"/>
    </source>
</evidence>
<dbReference type="GO" id="GO:0000723">
    <property type="term" value="P:telomere maintenance"/>
    <property type="evidence" value="ECO:0007669"/>
    <property type="project" value="TreeGrafter"/>
</dbReference>
<dbReference type="PROSITE" id="PS50290">
    <property type="entry name" value="PI3_4_KINASE_3"/>
    <property type="match status" value="1"/>
</dbReference>
<dbReference type="GO" id="GO:0005634">
    <property type="term" value="C:nucleus"/>
    <property type="evidence" value="ECO:0007669"/>
    <property type="project" value="UniProtKB-SubCell"/>
</dbReference>
<keyword evidence="9" id="KW-0067">ATP-binding</keyword>
<feature type="domain" description="FAT" evidence="15">
    <location>
        <begin position="1636"/>
        <end position="2172"/>
    </location>
</feature>
<dbReference type="Pfam" id="PF00454">
    <property type="entry name" value="PI3_PI4_kinase"/>
    <property type="match status" value="1"/>
</dbReference>
<evidence type="ECO:0000256" key="12">
    <source>
        <dbReference type="ARBA" id="ARBA00024420"/>
    </source>
</evidence>
<evidence type="ECO:0000256" key="3">
    <source>
        <dbReference type="ARBA" id="ARBA00012513"/>
    </source>
</evidence>
<name>A0A7E4W381_PANRE</name>
<dbReference type="InterPro" id="IPR011009">
    <property type="entry name" value="Kinase-like_dom_sf"/>
</dbReference>
<evidence type="ECO:0000256" key="8">
    <source>
        <dbReference type="ARBA" id="ARBA00022777"/>
    </source>
</evidence>
<dbReference type="PROSITE" id="PS00916">
    <property type="entry name" value="PI3_4_KINASE_2"/>
    <property type="match status" value="1"/>
</dbReference>
<dbReference type="InterPro" id="IPR036940">
    <property type="entry name" value="PI3/4_kinase_cat_sf"/>
</dbReference>
<evidence type="ECO:0000259" key="15">
    <source>
        <dbReference type="PROSITE" id="PS51189"/>
    </source>
</evidence>
<dbReference type="GO" id="GO:0000077">
    <property type="term" value="P:DNA damage checkpoint signaling"/>
    <property type="evidence" value="ECO:0007669"/>
    <property type="project" value="TreeGrafter"/>
</dbReference>
<dbReference type="InterPro" id="IPR003152">
    <property type="entry name" value="FATC_dom"/>
</dbReference>
<dbReference type="InterPro" id="IPR000403">
    <property type="entry name" value="PI3/4_kinase_cat_dom"/>
</dbReference>
<evidence type="ECO:0000256" key="5">
    <source>
        <dbReference type="ARBA" id="ARBA00022679"/>
    </source>
</evidence>
<keyword evidence="10" id="KW-0234">DNA repair</keyword>
<dbReference type="InterPro" id="IPR050517">
    <property type="entry name" value="DDR_Repair_Kinase"/>
</dbReference>
<protein>
    <recommendedName>
        <fullName evidence="12">Serine/threonine-protein kinase ATR</fullName>
        <ecNumber evidence="3">2.7.11.1</ecNumber>
    </recommendedName>
</protein>
<evidence type="ECO:0000256" key="1">
    <source>
        <dbReference type="ARBA" id="ARBA00004123"/>
    </source>
</evidence>
<dbReference type="SUPFAM" id="SSF56112">
    <property type="entry name" value="Protein kinase-like (PK-like)"/>
    <property type="match status" value="1"/>
</dbReference>
<dbReference type="PROSITE" id="PS51190">
    <property type="entry name" value="FATC"/>
    <property type="match status" value="1"/>
</dbReference>
<evidence type="ECO:0000256" key="13">
    <source>
        <dbReference type="SAM" id="MobiDB-lite"/>
    </source>
</evidence>
<evidence type="ECO:0000256" key="4">
    <source>
        <dbReference type="ARBA" id="ARBA00022527"/>
    </source>
</evidence>
<evidence type="ECO:0000256" key="6">
    <source>
        <dbReference type="ARBA" id="ARBA00022741"/>
    </source>
</evidence>
<keyword evidence="8" id="KW-0418">Kinase</keyword>
<keyword evidence="7" id="KW-0227">DNA damage</keyword>
<dbReference type="InterPro" id="IPR018936">
    <property type="entry name" value="PI3/4_kinase_CS"/>
</dbReference>
<comment type="subcellular location">
    <subcellularLocation>
        <location evidence="1">Nucleus</location>
    </subcellularLocation>
</comment>
<evidence type="ECO:0000256" key="9">
    <source>
        <dbReference type="ARBA" id="ARBA00022840"/>
    </source>
</evidence>
<dbReference type="GO" id="GO:0005694">
    <property type="term" value="C:chromosome"/>
    <property type="evidence" value="ECO:0007669"/>
    <property type="project" value="TreeGrafter"/>
</dbReference>
<dbReference type="Pfam" id="PF02260">
    <property type="entry name" value="FATC"/>
    <property type="match status" value="1"/>
</dbReference>
<feature type="domain" description="FATC" evidence="16">
    <location>
        <begin position="2609"/>
        <end position="2641"/>
    </location>
</feature>
<dbReference type="CDD" id="cd00892">
    <property type="entry name" value="PIKKc_ATR"/>
    <property type="match status" value="1"/>
</dbReference>